<organism evidence="3 4">
    <name type="scientific">Thauera phenylacetica B4P</name>
    <dbReference type="NCBI Taxonomy" id="1234382"/>
    <lineage>
        <taxon>Bacteria</taxon>
        <taxon>Pseudomonadati</taxon>
        <taxon>Pseudomonadota</taxon>
        <taxon>Betaproteobacteria</taxon>
        <taxon>Rhodocyclales</taxon>
        <taxon>Zoogloeaceae</taxon>
        <taxon>Thauera</taxon>
    </lineage>
</organism>
<dbReference type="OrthoDB" id="5918037at2"/>
<comment type="caution">
    <text evidence="3">The sequence shown here is derived from an EMBL/GenBank/DDBJ whole genome shotgun (WGS) entry which is preliminary data.</text>
</comment>
<proteinExistence type="predicted"/>
<evidence type="ECO:0000313" key="3">
    <source>
        <dbReference type="EMBL" id="ENO95495.1"/>
    </source>
</evidence>
<gene>
    <name evidence="3" type="ORF">C667_18716</name>
</gene>
<name>N6YVC5_9RHOO</name>
<dbReference type="Pfam" id="PF20432">
    <property type="entry name" value="Xre-like-HTH"/>
    <property type="match status" value="1"/>
</dbReference>
<evidence type="ECO:0000313" key="4">
    <source>
        <dbReference type="Proteomes" id="UP000013047"/>
    </source>
</evidence>
<reference evidence="3 4" key="1">
    <citation type="submission" date="2012-09" db="EMBL/GenBank/DDBJ databases">
        <title>Draft Genome Sequences of 6 Strains from Genus Thauera.</title>
        <authorList>
            <person name="Liu B."/>
            <person name="Shapleigh J.P."/>
            <person name="Frostegard A.H."/>
        </authorList>
    </citation>
    <scope>NUCLEOTIDE SEQUENCE [LARGE SCALE GENOMIC DNA]</scope>
    <source>
        <strain evidence="3 4">B4P</strain>
    </source>
</reference>
<dbReference type="EMBL" id="AMXF01000210">
    <property type="protein sequence ID" value="ENO95495.1"/>
    <property type="molecule type" value="Genomic_DNA"/>
</dbReference>
<evidence type="ECO:0000259" key="1">
    <source>
        <dbReference type="Pfam" id="PF09722"/>
    </source>
</evidence>
<dbReference type="InterPro" id="IPR046847">
    <property type="entry name" value="Xre-like_HTH"/>
</dbReference>
<sequence length="143" mass="15622">MADVIDAVVDWAPDDRIDVLRSGFPAGVVAHLAGRMGWTKERAIDALKLKRSTVLRKIKEARRLDTPDSERLMAVMDMIAQVERMVTRSGDPAGFDAALWLAGWLDAPCPALGGQRPSDYLDTNEGIQVVRGVLARMESGAYA</sequence>
<protein>
    <submittedName>
        <fullName evidence="3">Uncharacterized protein</fullName>
    </submittedName>
</protein>
<dbReference type="AlphaFoldDB" id="N6YVC5"/>
<feature type="domain" description="Antitoxin Xre/MbcA/ParS-like toxin-binding" evidence="1">
    <location>
        <begin position="99"/>
        <end position="140"/>
    </location>
</feature>
<dbReference type="InterPro" id="IPR024467">
    <property type="entry name" value="Xre/MbcA/ParS-like_toxin-bd"/>
</dbReference>
<evidence type="ECO:0000259" key="2">
    <source>
        <dbReference type="Pfam" id="PF20432"/>
    </source>
</evidence>
<dbReference type="Pfam" id="PF09722">
    <property type="entry name" value="Xre_MbcA_ParS_C"/>
    <property type="match status" value="1"/>
</dbReference>
<feature type="domain" description="Antitoxin Xre-like helix-turn-helix" evidence="2">
    <location>
        <begin position="15"/>
        <end position="72"/>
    </location>
</feature>
<dbReference type="GO" id="GO:0003677">
    <property type="term" value="F:DNA binding"/>
    <property type="evidence" value="ECO:0007669"/>
    <property type="project" value="InterPro"/>
</dbReference>
<dbReference type="Proteomes" id="UP000013047">
    <property type="component" value="Unassembled WGS sequence"/>
</dbReference>
<keyword evidence="4" id="KW-1185">Reference proteome</keyword>
<accession>N6YVC5</accession>